<keyword evidence="3" id="KW-0413">Isomerase</keyword>
<comment type="catalytic activity">
    <reaction evidence="6">
        <text>a chalcone = a flavanone.</text>
        <dbReference type="EC" id="5.5.1.6"/>
    </reaction>
</comment>
<dbReference type="InterPro" id="IPR016088">
    <property type="entry name" value="Chalcone_isomerase_3-sand"/>
</dbReference>
<dbReference type="Gene3D" id="3.50.70.10">
    <property type="match status" value="1"/>
</dbReference>
<evidence type="ECO:0000256" key="7">
    <source>
        <dbReference type="RuleBase" id="RU361158"/>
    </source>
</evidence>
<dbReference type="PANTHER" id="PTHR28039">
    <property type="entry name" value="CHALCONE--FLAVONONE ISOMERASE 1-RELATED"/>
    <property type="match status" value="1"/>
</dbReference>
<feature type="chain" id="PRO_5043484317" description="Chalcone-flavonone isomerase family protein" evidence="8">
    <location>
        <begin position="25"/>
        <end position="255"/>
    </location>
</feature>
<dbReference type="Pfam" id="PF02431">
    <property type="entry name" value="Chalcone"/>
    <property type="match status" value="1"/>
</dbReference>
<keyword evidence="4" id="KW-0284">Flavonoid biosynthesis</keyword>
<evidence type="ECO:0000256" key="2">
    <source>
        <dbReference type="ARBA" id="ARBA00007166"/>
    </source>
</evidence>
<feature type="domain" description="Chalcone isomerase" evidence="9">
    <location>
        <begin position="45"/>
        <end position="246"/>
    </location>
</feature>
<dbReference type="Proteomes" id="UP001054252">
    <property type="component" value="Unassembled WGS sequence"/>
</dbReference>
<reference evidence="10 11" key="1">
    <citation type="journal article" date="2021" name="Commun. Biol.">
        <title>The genome of Shorea leprosula (Dipterocarpaceae) highlights the ecological relevance of drought in aseasonal tropical rainforests.</title>
        <authorList>
            <person name="Ng K.K.S."/>
            <person name="Kobayashi M.J."/>
            <person name="Fawcett J.A."/>
            <person name="Hatakeyama M."/>
            <person name="Paape T."/>
            <person name="Ng C.H."/>
            <person name="Ang C.C."/>
            <person name="Tnah L.H."/>
            <person name="Lee C.T."/>
            <person name="Nishiyama T."/>
            <person name="Sese J."/>
            <person name="O'Brien M.J."/>
            <person name="Copetti D."/>
            <person name="Mohd Noor M.I."/>
            <person name="Ong R.C."/>
            <person name="Putra M."/>
            <person name="Sireger I.Z."/>
            <person name="Indrioko S."/>
            <person name="Kosugi Y."/>
            <person name="Izuno A."/>
            <person name="Isagi Y."/>
            <person name="Lee S.L."/>
            <person name="Shimizu K.K."/>
        </authorList>
    </citation>
    <scope>NUCLEOTIDE SEQUENCE [LARGE SCALE GENOMIC DNA]</scope>
    <source>
        <strain evidence="10">214</strain>
    </source>
</reference>
<feature type="signal peptide" evidence="8">
    <location>
        <begin position="1"/>
        <end position="24"/>
    </location>
</feature>
<dbReference type="InterPro" id="IPR036298">
    <property type="entry name" value="Chalcone_isomerase_sf"/>
</dbReference>
<comment type="function">
    <text evidence="5">Catalyzes the intramolecular cyclization of bicyclic chalcones into tricyclic (S)-flavanones. Responsible for the isomerization of 4,2',4',6'-tetrahydroxychalcone (also termed chalcone) into naringenin.</text>
</comment>
<organism evidence="10 11">
    <name type="scientific">Rubroshorea leprosula</name>
    <dbReference type="NCBI Taxonomy" id="152421"/>
    <lineage>
        <taxon>Eukaryota</taxon>
        <taxon>Viridiplantae</taxon>
        <taxon>Streptophyta</taxon>
        <taxon>Embryophyta</taxon>
        <taxon>Tracheophyta</taxon>
        <taxon>Spermatophyta</taxon>
        <taxon>Magnoliopsida</taxon>
        <taxon>eudicotyledons</taxon>
        <taxon>Gunneridae</taxon>
        <taxon>Pentapetalae</taxon>
        <taxon>rosids</taxon>
        <taxon>malvids</taxon>
        <taxon>Malvales</taxon>
        <taxon>Dipterocarpaceae</taxon>
        <taxon>Rubroshorea</taxon>
    </lineage>
</organism>
<comment type="similarity">
    <text evidence="2 7">Belongs to the chalcone isomerase family.</text>
</comment>
<dbReference type="GO" id="GO:0009813">
    <property type="term" value="P:flavonoid biosynthetic process"/>
    <property type="evidence" value="ECO:0007669"/>
    <property type="project" value="UniProtKB-KW"/>
</dbReference>
<dbReference type="InterPro" id="IPR016087">
    <property type="entry name" value="Chalcone_isomerase"/>
</dbReference>
<evidence type="ECO:0000256" key="1">
    <source>
        <dbReference type="ARBA" id="ARBA00004966"/>
    </source>
</evidence>
<evidence type="ECO:0000256" key="4">
    <source>
        <dbReference type="ARBA" id="ARBA00023241"/>
    </source>
</evidence>
<proteinExistence type="inferred from homology"/>
<comment type="caution">
    <text evidence="10">The sequence shown here is derived from an EMBL/GenBank/DDBJ whole genome shotgun (WGS) entry which is preliminary data.</text>
</comment>
<evidence type="ECO:0000256" key="8">
    <source>
        <dbReference type="SAM" id="SignalP"/>
    </source>
</evidence>
<dbReference type="EMBL" id="BPVZ01000061">
    <property type="protein sequence ID" value="GKV22987.1"/>
    <property type="molecule type" value="Genomic_DNA"/>
</dbReference>
<evidence type="ECO:0000256" key="5">
    <source>
        <dbReference type="ARBA" id="ARBA00025429"/>
    </source>
</evidence>
<dbReference type="Gene3D" id="1.10.890.20">
    <property type="match status" value="1"/>
</dbReference>
<name>A0AAV5KEG6_9ROSI</name>
<dbReference type="PANTHER" id="PTHR28039:SF8">
    <property type="entry name" value="CHALCONE--FLAVANONE ISOMERASE 1-RELATED"/>
    <property type="match status" value="1"/>
</dbReference>
<evidence type="ECO:0000313" key="10">
    <source>
        <dbReference type="EMBL" id="GKV22987.1"/>
    </source>
</evidence>
<comment type="pathway">
    <text evidence="1">Secondary metabolite biosynthesis; flavonoid biosynthesis.</text>
</comment>
<keyword evidence="11" id="KW-1185">Reference proteome</keyword>
<evidence type="ECO:0000256" key="6">
    <source>
        <dbReference type="ARBA" id="ARBA00034056"/>
    </source>
</evidence>
<evidence type="ECO:0000313" key="11">
    <source>
        <dbReference type="Proteomes" id="UP001054252"/>
    </source>
</evidence>
<dbReference type="SUPFAM" id="SSF54626">
    <property type="entry name" value="Chalcone isomerase"/>
    <property type="match status" value="1"/>
</dbReference>
<evidence type="ECO:0000259" key="9">
    <source>
        <dbReference type="Pfam" id="PF02431"/>
    </source>
</evidence>
<sequence>MAPPTKSLIFRITLTICFLTIGLPGYNSQMDERILFSKPVTKVKVENFTFRPSVKLPGSNETLFLGGAGIRGLELQGKFVKFTAIGVYLEEKAVPWLADKWRCSTVARLEKSIEFFKDIVTGPFEKFIRVSFVRHLTGQQYSEKVAHNCVKIWKSAGVYAPAQTKALETFLNVFKTQDFLPGSSIYWSLSTSGSLIFRFSKDVSIPKVESAVIKNRLLGEAFLESIIGQNGVSPATKKSLATRLPEIMKKYGRGN</sequence>
<dbReference type="AlphaFoldDB" id="A0AAV5KEG6"/>
<accession>A0AAV5KEG6</accession>
<evidence type="ECO:0000256" key="3">
    <source>
        <dbReference type="ARBA" id="ARBA00023235"/>
    </source>
</evidence>
<dbReference type="InterPro" id="IPR044164">
    <property type="entry name" value="CFI"/>
</dbReference>
<dbReference type="InterPro" id="IPR016089">
    <property type="entry name" value="Chalcone_isomerase_bundle_sf"/>
</dbReference>
<keyword evidence="8" id="KW-0732">Signal</keyword>
<dbReference type="GO" id="GO:0045430">
    <property type="term" value="F:chalcone isomerase activity"/>
    <property type="evidence" value="ECO:0007669"/>
    <property type="project" value="UniProtKB-EC"/>
</dbReference>
<protein>
    <recommendedName>
        <fullName evidence="7">Chalcone-flavonone isomerase family protein</fullName>
    </recommendedName>
</protein>
<gene>
    <name evidence="10" type="ORF">SLEP1_g32781</name>
</gene>